<dbReference type="SMART" id="SM00697">
    <property type="entry name" value="DM8"/>
    <property type="match status" value="1"/>
</dbReference>
<evidence type="ECO:0000256" key="1">
    <source>
        <dbReference type="SAM" id="SignalP"/>
    </source>
</evidence>
<dbReference type="AlphaFoldDB" id="A0A0Q9WPS7"/>
<evidence type="ECO:0000313" key="3">
    <source>
        <dbReference type="Proteomes" id="UP000007798"/>
    </source>
</evidence>
<accession>A0A0Q9WPS7</accession>
<feature type="signal peptide" evidence="1">
    <location>
        <begin position="1"/>
        <end position="20"/>
    </location>
</feature>
<sequence length="176" mass="20793">MSAFYIIISLLAFKIHKIEAISSMIIMSGEATFNPKYIENFTIYVRNHNLYVDSYNIRTLRPGFQTHMEFAARPSNASRYHTVFKFTINFCNALSATTLNIFKRWYLSMMKMGNFMLECPVKPMHYYIHGWSVDKVDKPSILPPGFYRVTIHFFYGKLNSKTEDFINRCVLEVYFR</sequence>
<feature type="chain" id="PRO_5006387013" description="MD-2-related lipid-recognition domain-containing protein" evidence="1">
    <location>
        <begin position="21"/>
        <end position="176"/>
    </location>
</feature>
<dbReference type="EMBL" id="CH963847">
    <property type="protein sequence ID" value="KRF97711.1"/>
    <property type="molecule type" value="Genomic_DNA"/>
</dbReference>
<organism evidence="2 3">
    <name type="scientific">Drosophila willistoni</name>
    <name type="common">Fruit fly</name>
    <dbReference type="NCBI Taxonomy" id="7260"/>
    <lineage>
        <taxon>Eukaryota</taxon>
        <taxon>Metazoa</taxon>
        <taxon>Ecdysozoa</taxon>
        <taxon>Arthropoda</taxon>
        <taxon>Hexapoda</taxon>
        <taxon>Insecta</taxon>
        <taxon>Pterygota</taxon>
        <taxon>Neoptera</taxon>
        <taxon>Endopterygota</taxon>
        <taxon>Diptera</taxon>
        <taxon>Brachycera</taxon>
        <taxon>Muscomorpha</taxon>
        <taxon>Ephydroidea</taxon>
        <taxon>Drosophilidae</taxon>
        <taxon>Drosophila</taxon>
        <taxon>Sophophora</taxon>
    </lineage>
</organism>
<gene>
    <name evidence="2" type="primary">Dwil\GK27254</name>
    <name evidence="2" type="ORF">Dwil_GK27254</name>
</gene>
<dbReference type="Proteomes" id="UP000007798">
    <property type="component" value="Unassembled WGS sequence"/>
</dbReference>
<keyword evidence="1" id="KW-0732">Signal</keyword>
<dbReference type="OrthoDB" id="6664669at2759"/>
<keyword evidence="3" id="KW-1185">Reference proteome</keyword>
<evidence type="ECO:0000313" key="2">
    <source>
        <dbReference type="EMBL" id="KRF97711.1"/>
    </source>
</evidence>
<name>A0A0Q9WPS7_DROWI</name>
<reference evidence="2 3" key="1">
    <citation type="journal article" date="2007" name="Nature">
        <title>Evolution of genes and genomes on the Drosophila phylogeny.</title>
        <authorList>
            <consortium name="Drosophila 12 Genomes Consortium"/>
            <person name="Clark A.G."/>
            <person name="Eisen M.B."/>
            <person name="Smith D.R."/>
            <person name="Bergman C.M."/>
            <person name="Oliver B."/>
            <person name="Markow T.A."/>
            <person name="Kaufman T.C."/>
            <person name="Kellis M."/>
            <person name="Gelbart W."/>
            <person name="Iyer V.N."/>
            <person name="Pollard D.A."/>
            <person name="Sackton T.B."/>
            <person name="Larracuente A.M."/>
            <person name="Singh N.D."/>
            <person name="Abad J.P."/>
            <person name="Abt D.N."/>
            <person name="Adryan B."/>
            <person name="Aguade M."/>
            <person name="Akashi H."/>
            <person name="Anderson W.W."/>
            <person name="Aquadro C.F."/>
            <person name="Ardell D.H."/>
            <person name="Arguello R."/>
            <person name="Artieri C.G."/>
            <person name="Barbash D.A."/>
            <person name="Barker D."/>
            <person name="Barsanti P."/>
            <person name="Batterham P."/>
            <person name="Batzoglou S."/>
            <person name="Begun D."/>
            <person name="Bhutkar A."/>
            <person name="Blanco E."/>
            <person name="Bosak S.A."/>
            <person name="Bradley R.K."/>
            <person name="Brand A.D."/>
            <person name="Brent M.R."/>
            <person name="Brooks A.N."/>
            <person name="Brown R.H."/>
            <person name="Butlin R.K."/>
            <person name="Caggese C."/>
            <person name="Calvi B.R."/>
            <person name="Bernardo de Carvalho A."/>
            <person name="Caspi A."/>
            <person name="Castrezana S."/>
            <person name="Celniker S.E."/>
            <person name="Chang J.L."/>
            <person name="Chapple C."/>
            <person name="Chatterji S."/>
            <person name="Chinwalla A."/>
            <person name="Civetta A."/>
            <person name="Clifton S.W."/>
            <person name="Comeron J.M."/>
            <person name="Costello J.C."/>
            <person name="Coyne J.A."/>
            <person name="Daub J."/>
            <person name="David R.G."/>
            <person name="Delcher A.L."/>
            <person name="Delehaunty K."/>
            <person name="Do C.B."/>
            <person name="Ebling H."/>
            <person name="Edwards K."/>
            <person name="Eickbush T."/>
            <person name="Evans J.D."/>
            <person name="Filipski A."/>
            <person name="Findeiss S."/>
            <person name="Freyhult E."/>
            <person name="Fulton L."/>
            <person name="Fulton R."/>
            <person name="Garcia A.C."/>
            <person name="Gardiner A."/>
            <person name="Garfield D.A."/>
            <person name="Garvin B.E."/>
            <person name="Gibson G."/>
            <person name="Gilbert D."/>
            <person name="Gnerre S."/>
            <person name="Godfrey J."/>
            <person name="Good R."/>
            <person name="Gotea V."/>
            <person name="Gravely B."/>
            <person name="Greenberg A.J."/>
            <person name="Griffiths-Jones S."/>
            <person name="Gross S."/>
            <person name="Guigo R."/>
            <person name="Gustafson E.A."/>
            <person name="Haerty W."/>
            <person name="Hahn M.W."/>
            <person name="Halligan D.L."/>
            <person name="Halpern A.L."/>
            <person name="Halter G.M."/>
            <person name="Han M.V."/>
            <person name="Heger A."/>
            <person name="Hillier L."/>
            <person name="Hinrichs A.S."/>
            <person name="Holmes I."/>
            <person name="Hoskins R.A."/>
            <person name="Hubisz M.J."/>
            <person name="Hultmark D."/>
            <person name="Huntley M.A."/>
            <person name="Jaffe D.B."/>
            <person name="Jagadeeshan S."/>
            <person name="Jeck W.R."/>
            <person name="Johnson J."/>
            <person name="Jones C.D."/>
            <person name="Jordan W.C."/>
            <person name="Karpen G.H."/>
            <person name="Kataoka E."/>
            <person name="Keightley P.D."/>
            <person name="Kheradpour P."/>
            <person name="Kirkness E.F."/>
            <person name="Koerich L.B."/>
            <person name="Kristiansen K."/>
            <person name="Kudrna D."/>
            <person name="Kulathinal R.J."/>
            <person name="Kumar S."/>
            <person name="Kwok R."/>
            <person name="Lander E."/>
            <person name="Langley C.H."/>
            <person name="Lapoint R."/>
            <person name="Lazzaro B.P."/>
            <person name="Lee S.J."/>
            <person name="Levesque L."/>
            <person name="Li R."/>
            <person name="Lin C.F."/>
            <person name="Lin M.F."/>
            <person name="Lindblad-Toh K."/>
            <person name="Llopart A."/>
            <person name="Long M."/>
            <person name="Low L."/>
            <person name="Lozovsky E."/>
            <person name="Lu J."/>
            <person name="Luo M."/>
            <person name="Machado C.A."/>
            <person name="Makalowski W."/>
            <person name="Marzo M."/>
            <person name="Matsuda M."/>
            <person name="Matzkin L."/>
            <person name="McAllister B."/>
            <person name="McBride C.S."/>
            <person name="McKernan B."/>
            <person name="McKernan K."/>
            <person name="Mendez-Lago M."/>
            <person name="Minx P."/>
            <person name="Mollenhauer M.U."/>
            <person name="Montooth K."/>
            <person name="Mount S.M."/>
            <person name="Mu X."/>
            <person name="Myers E."/>
            <person name="Negre B."/>
            <person name="Newfeld S."/>
            <person name="Nielsen R."/>
            <person name="Noor M.A."/>
            <person name="O'Grady P."/>
            <person name="Pachter L."/>
            <person name="Papaceit M."/>
            <person name="Parisi M.J."/>
            <person name="Parisi M."/>
            <person name="Parts L."/>
            <person name="Pedersen J.S."/>
            <person name="Pesole G."/>
            <person name="Phillippy A.M."/>
            <person name="Ponting C.P."/>
            <person name="Pop M."/>
            <person name="Porcelli D."/>
            <person name="Powell J.R."/>
            <person name="Prohaska S."/>
            <person name="Pruitt K."/>
            <person name="Puig M."/>
            <person name="Quesneville H."/>
            <person name="Ram K.R."/>
            <person name="Rand D."/>
            <person name="Rasmussen M.D."/>
            <person name="Reed L.K."/>
            <person name="Reenan R."/>
            <person name="Reily A."/>
            <person name="Remington K.A."/>
            <person name="Rieger T.T."/>
            <person name="Ritchie M.G."/>
            <person name="Robin C."/>
            <person name="Rogers Y.H."/>
            <person name="Rohde C."/>
            <person name="Rozas J."/>
            <person name="Rubenfield M.J."/>
            <person name="Ruiz A."/>
            <person name="Russo S."/>
            <person name="Salzberg S.L."/>
            <person name="Sanchez-Gracia A."/>
            <person name="Saranga D.J."/>
            <person name="Sato H."/>
            <person name="Schaeffer S.W."/>
            <person name="Schatz M.C."/>
            <person name="Schlenke T."/>
            <person name="Schwartz R."/>
            <person name="Segarra C."/>
            <person name="Singh R.S."/>
            <person name="Sirot L."/>
            <person name="Sirota M."/>
            <person name="Sisneros N.B."/>
            <person name="Smith C.D."/>
            <person name="Smith T.F."/>
            <person name="Spieth J."/>
            <person name="Stage D.E."/>
            <person name="Stark A."/>
            <person name="Stephan W."/>
            <person name="Strausberg R.L."/>
            <person name="Strempel S."/>
            <person name="Sturgill D."/>
            <person name="Sutton G."/>
            <person name="Sutton G.G."/>
            <person name="Tao W."/>
            <person name="Teichmann S."/>
            <person name="Tobari Y.N."/>
            <person name="Tomimura Y."/>
            <person name="Tsolas J.M."/>
            <person name="Valente V.L."/>
            <person name="Venter E."/>
            <person name="Venter J.C."/>
            <person name="Vicario S."/>
            <person name="Vieira F.G."/>
            <person name="Vilella A.J."/>
            <person name="Villasante A."/>
            <person name="Walenz B."/>
            <person name="Wang J."/>
            <person name="Wasserman M."/>
            <person name="Watts T."/>
            <person name="Wilson D."/>
            <person name="Wilson R.K."/>
            <person name="Wing R.A."/>
            <person name="Wolfner M.F."/>
            <person name="Wong A."/>
            <person name="Wong G.K."/>
            <person name="Wu C.I."/>
            <person name="Wu G."/>
            <person name="Yamamoto D."/>
            <person name="Yang H.P."/>
            <person name="Yang S.P."/>
            <person name="Yorke J.A."/>
            <person name="Yoshida K."/>
            <person name="Zdobnov E."/>
            <person name="Zhang P."/>
            <person name="Zhang Y."/>
            <person name="Zimin A.V."/>
            <person name="Baldwin J."/>
            <person name="Abdouelleil A."/>
            <person name="Abdulkadir J."/>
            <person name="Abebe A."/>
            <person name="Abera B."/>
            <person name="Abreu J."/>
            <person name="Acer S.C."/>
            <person name="Aftuck L."/>
            <person name="Alexander A."/>
            <person name="An P."/>
            <person name="Anderson E."/>
            <person name="Anderson S."/>
            <person name="Arachi H."/>
            <person name="Azer M."/>
            <person name="Bachantsang P."/>
            <person name="Barry A."/>
            <person name="Bayul T."/>
            <person name="Berlin A."/>
            <person name="Bessette D."/>
            <person name="Bloom T."/>
            <person name="Blye J."/>
            <person name="Boguslavskiy L."/>
            <person name="Bonnet C."/>
            <person name="Boukhgalter B."/>
            <person name="Bourzgui I."/>
            <person name="Brown A."/>
            <person name="Cahill P."/>
            <person name="Channer S."/>
            <person name="Cheshatsang Y."/>
            <person name="Chuda L."/>
            <person name="Citroen M."/>
            <person name="Collymore A."/>
            <person name="Cooke P."/>
            <person name="Costello M."/>
            <person name="D'Aco K."/>
            <person name="Daza R."/>
            <person name="De Haan G."/>
            <person name="DeGray S."/>
            <person name="DeMaso C."/>
            <person name="Dhargay N."/>
            <person name="Dooley K."/>
            <person name="Dooley E."/>
            <person name="Doricent M."/>
            <person name="Dorje P."/>
            <person name="Dorjee K."/>
            <person name="Dupes A."/>
            <person name="Elong R."/>
            <person name="Falk J."/>
            <person name="Farina A."/>
            <person name="Faro S."/>
            <person name="Ferguson D."/>
            <person name="Fisher S."/>
            <person name="Foley C.D."/>
            <person name="Franke A."/>
            <person name="Friedrich D."/>
            <person name="Gadbois L."/>
            <person name="Gearin G."/>
            <person name="Gearin C.R."/>
            <person name="Giannoukos G."/>
            <person name="Goode T."/>
            <person name="Graham J."/>
            <person name="Grandbois E."/>
            <person name="Grewal S."/>
            <person name="Gyaltsen K."/>
            <person name="Hafez N."/>
            <person name="Hagos B."/>
            <person name="Hall J."/>
            <person name="Henson C."/>
            <person name="Hollinger A."/>
            <person name="Honan T."/>
            <person name="Huard M.D."/>
            <person name="Hughes L."/>
            <person name="Hurhula B."/>
            <person name="Husby M.E."/>
            <person name="Kamat A."/>
            <person name="Kanga B."/>
            <person name="Kashin S."/>
            <person name="Khazanovich D."/>
            <person name="Kisner P."/>
            <person name="Lance K."/>
            <person name="Lara M."/>
            <person name="Lee W."/>
            <person name="Lennon N."/>
            <person name="Letendre F."/>
            <person name="LeVine R."/>
            <person name="Lipovsky A."/>
            <person name="Liu X."/>
            <person name="Liu J."/>
            <person name="Liu S."/>
            <person name="Lokyitsang T."/>
            <person name="Lokyitsang Y."/>
            <person name="Lubonja R."/>
            <person name="Lui A."/>
            <person name="MacDonald P."/>
            <person name="Magnisalis V."/>
            <person name="Maru K."/>
            <person name="Matthews C."/>
            <person name="McCusker W."/>
            <person name="McDonough S."/>
            <person name="Mehta T."/>
            <person name="Meldrim J."/>
            <person name="Meneus L."/>
            <person name="Mihai O."/>
            <person name="Mihalev A."/>
            <person name="Mihova T."/>
            <person name="Mittelman R."/>
            <person name="Mlenga V."/>
            <person name="Montmayeur A."/>
            <person name="Mulrain L."/>
            <person name="Navidi A."/>
            <person name="Naylor J."/>
            <person name="Negash T."/>
            <person name="Nguyen T."/>
            <person name="Nguyen N."/>
            <person name="Nicol R."/>
            <person name="Norbu C."/>
            <person name="Norbu N."/>
            <person name="Novod N."/>
            <person name="O'Neill B."/>
            <person name="Osman S."/>
            <person name="Markiewicz E."/>
            <person name="Oyono O.L."/>
            <person name="Patti C."/>
            <person name="Phunkhang P."/>
            <person name="Pierre F."/>
            <person name="Priest M."/>
            <person name="Raghuraman S."/>
            <person name="Rege F."/>
            <person name="Reyes R."/>
            <person name="Rise C."/>
            <person name="Rogov P."/>
            <person name="Ross K."/>
            <person name="Ryan E."/>
            <person name="Settipalli S."/>
            <person name="Shea T."/>
            <person name="Sherpa N."/>
            <person name="Shi L."/>
            <person name="Shih D."/>
            <person name="Sparrow T."/>
            <person name="Spaulding J."/>
            <person name="Stalker J."/>
            <person name="Stange-Thomann N."/>
            <person name="Stavropoulos S."/>
            <person name="Stone C."/>
            <person name="Strader C."/>
            <person name="Tesfaye S."/>
            <person name="Thomson T."/>
            <person name="Thoulutsang Y."/>
            <person name="Thoulutsang D."/>
            <person name="Topham K."/>
            <person name="Topping I."/>
            <person name="Tsamla T."/>
            <person name="Vassiliev H."/>
            <person name="Vo A."/>
            <person name="Wangchuk T."/>
            <person name="Wangdi T."/>
            <person name="Weiand M."/>
            <person name="Wilkinson J."/>
            <person name="Wilson A."/>
            <person name="Yadav S."/>
            <person name="Young G."/>
            <person name="Yu Q."/>
            <person name="Zembek L."/>
            <person name="Zhong D."/>
            <person name="Zimmer A."/>
            <person name="Zwirko Z."/>
            <person name="Jaffe D.B."/>
            <person name="Alvarez P."/>
            <person name="Brockman W."/>
            <person name="Butler J."/>
            <person name="Chin C."/>
            <person name="Gnerre S."/>
            <person name="Grabherr M."/>
            <person name="Kleber M."/>
            <person name="Mauceli E."/>
            <person name="MacCallum I."/>
        </authorList>
    </citation>
    <scope>NUCLEOTIDE SEQUENCE [LARGE SCALE GENOMIC DNA]</scope>
    <source>
        <strain evidence="3">Tucson 14030-0811.24</strain>
    </source>
</reference>
<dbReference type="InParanoid" id="A0A0Q9WPS7"/>
<evidence type="ECO:0008006" key="4">
    <source>
        <dbReference type="Google" id="ProtNLM"/>
    </source>
</evidence>
<protein>
    <recommendedName>
        <fullName evidence="4">MD-2-related lipid-recognition domain-containing protein</fullName>
    </recommendedName>
</protein>
<dbReference type="Pfam" id="PF06477">
    <property type="entry name" value="DUF1091"/>
    <property type="match status" value="1"/>
</dbReference>
<dbReference type="InterPro" id="IPR010512">
    <property type="entry name" value="DUF1091"/>
</dbReference>
<dbReference type="PANTHER" id="PTHR20898:SF0">
    <property type="entry name" value="DAEDALUS ON 3-RELATED"/>
    <property type="match status" value="1"/>
</dbReference>
<dbReference type="PANTHER" id="PTHR20898">
    <property type="entry name" value="DAEDALUS ON 3-RELATED-RELATED"/>
    <property type="match status" value="1"/>
</dbReference>
<proteinExistence type="predicted"/>